<dbReference type="InterPro" id="IPR013229">
    <property type="entry name" value="PEGA"/>
</dbReference>
<feature type="signal peptide" evidence="3">
    <location>
        <begin position="1"/>
        <end position="23"/>
    </location>
</feature>
<proteinExistence type="predicted"/>
<evidence type="ECO:0000256" key="3">
    <source>
        <dbReference type="SAM" id="SignalP"/>
    </source>
</evidence>
<evidence type="ECO:0000256" key="2">
    <source>
        <dbReference type="SAM" id="MobiDB-lite"/>
    </source>
</evidence>
<evidence type="ECO:0000256" key="1">
    <source>
        <dbReference type="SAM" id="Coils"/>
    </source>
</evidence>
<evidence type="ECO:0000313" key="5">
    <source>
        <dbReference type="EMBL" id="TDQ38515.1"/>
    </source>
</evidence>
<gene>
    <name evidence="5" type="ORF">DFQ45_10490</name>
</gene>
<feature type="coiled-coil region" evidence="1">
    <location>
        <begin position="59"/>
        <end position="111"/>
    </location>
</feature>
<feature type="chain" id="PRO_5020452368" evidence="3">
    <location>
        <begin position="24"/>
        <end position="362"/>
    </location>
</feature>
<name>A0A4R6U2C1_9GAMM</name>
<dbReference type="Proteomes" id="UP000294575">
    <property type="component" value="Unassembled WGS sequence"/>
</dbReference>
<feature type="coiled-coil region" evidence="1">
    <location>
        <begin position="146"/>
        <end position="189"/>
    </location>
</feature>
<organism evidence="5 6">
    <name type="scientific">Thiopseudomonas denitrificans</name>
    <dbReference type="NCBI Taxonomy" id="1501432"/>
    <lineage>
        <taxon>Bacteria</taxon>
        <taxon>Pseudomonadati</taxon>
        <taxon>Pseudomonadota</taxon>
        <taxon>Gammaproteobacteria</taxon>
        <taxon>Pseudomonadales</taxon>
        <taxon>Pseudomonadaceae</taxon>
        <taxon>Thiopseudomonas</taxon>
    </lineage>
</organism>
<sequence>MTMVLLGLFGCMLLFGLAGGSSAADSAAGQAVPVPGSQQTASADGGHGVAGGQITEKDVAALVAEVEGMERDKQELDNRLSVETSRYESARLQMEESKKNIRAELDEVLQNSSSRSRLDAMFGRYDELLREEGQLSDALLVTQQELAERQLKLAQKRRDLERLQTRYASQQREEALRRVQKVAQQLERNLHFRETISFKCPASKSLGSCLSEYPLEARIQTWIEEHYQQVLSKELEDVVGPVSLSSDWYTTRVTRDFTEASMSLQGTVTADVDVRAHVRPRKMMACALLAASAELCEAQSISLIVRSNKYGDQVLVNKKPYGSTPLSLMLDPGVYNIEVRYQGLTQKRTLTLDENRHINFVF</sequence>
<keyword evidence="1" id="KW-0175">Coiled coil</keyword>
<keyword evidence="3" id="KW-0732">Signal</keyword>
<evidence type="ECO:0000313" key="6">
    <source>
        <dbReference type="Proteomes" id="UP000294575"/>
    </source>
</evidence>
<dbReference type="AlphaFoldDB" id="A0A4R6U2C1"/>
<feature type="domain" description="PEGA" evidence="4">
    <location>
        <begin position="301"/>
        <end position="360"/>
    </location>
</feature>
<keyword evidence="6" id="KW-1185">Reference proteome</keyword>
<dbReference type="RefSeq" id="WP_166627839.1">
    <property type="nucleotide sequence ID" value="NZ_LNJZ01000005.1"/>
</dbReference>
<dbReference type="EMBL" id="SNYK01000004">
    <property type="protein sequence ID" value="TDQ38515.1"/>
    <property type="molecule type" value="Genomic_DNA"/>
</dbReference>
<reference evidence="5 6" key="1">
    <citation type="submission" date="2019-03" db="EMBL/GenBank/DDBJ databases">
        <title>Genomic Encyclopedia of Type Strains, Phase IV (KMG-IV): sequencing the most valuable type-strain genomes for metagenomic binning, comparative biology and taxonomic classification.</title>
        <authorList>
            <person name="Goeker M."/>
        </authorList>
    </citation>
    <scope>NUCLEOTIDE SEQUENCE [LARGE SCALE GENOMIC DNA]</scope>
    <source>
        <strain evidence="5 6">DSM 28679</strain>
    </source>
</reference>
<comment type="caution">
    <text evidence="5">The sequence shown here is derived from an EMBL/GenBank/DDBJ whole genome shotgun (WGS) entry which is preliminary data.</text>
</comment>
<protein>
    <submittedName>
        <fullName evidence="5">PEGA domain-containing protein</fullName>
    </submittedName>
</protein>
<dbReference type="Pfam" id="PF08308">
    <property type="entry name" value="PEGA"/>
    <property type="match status" value="1"/>
</dbReference>
<accession>A0A4R6U2C1</accession>
<feature type="region of interest" description="Disordered" evidence="2">
    <location>
        <begin position="26"/>
        <end position="50"/>
    </location>
</feature>
<evidence type="ECO:0000259" key="4">
    <source>
        <dbReference type="Pfam" id="PF08308"/>
    </source>
</evidence>